<reference evidence="1" key="1">
    <citation type="submission" date="2022-06" db="EMBL/GenBank/DDBJ databases">
        <title>Uncovering the hologenomic basis of an extraordinary plant invasion.</title>
        <authorList>
            <person name="Bieker V.C."/>
            <person name="Martin M.D."/>
            <person name="Gilbert T."/>
            <person name="Hodgins K."/>
            <person name="Battlay P."/>
            <person name="Petersen B."/>
            <person name="Wilson J."/>
        </authorList>
    </citation>
    <scope>NUCLEOTIDE SEQUENCE</scope>
    <source>
        <strain evidence="1">AA19_3_7</strain>
        <tissue evidence="1">Leaf</tissue>
    </source>
</reference>
<organism evidence="1 2">
    <name type="scientific">Ambrosia artemisiifolia</name>
    <name type="common">Common ragweed</name>
    <dbReference type="NCBI Taxonomy" id="4212"/>
    <lineage>
        <taxon>Eukaryota</taxon>
        <taxon>Viridiplantae</taxon>
        <taxon>Streptophyta</taxon>
        <taxon>Embryophyta</taxon>
        <taxon>Tracheophyta</taxon>
        <taxon>Spermatophyta</taxon>
        <taxon>Magnoliopsida</taxon>
        <taxon>eudicotyledons</taxon>
        <taxon>Gunneridae</taxon>
        <taxon>Pentapetalae</taxon>
        <taxon>asterids</taxon>
        <taxon>campanulids</taxon>
        <taxon>Asterales</taxon>
        <taxon>Asteraceae</taxon>
        <taxon>Asteroideae</taxon>
        <taxon>Heliantheae alliance</taxon>
        <taxon>Heliantheae</taxon>
        <taxon>Ambrosia</taxon>
    </lineage>
</organism>
<accession>A0AAD5DCZ9</accession>
<name>A0AAD5DCZ9_AMBAR</name>
<keyword evidence="2" id="KW-1185">Reference proteome</keyword>
<evidence type="ECO:0000313" key="1">
    <source>
        <dbReference type="EMBL" id="KAI7757297.1"/>
    </source>
</evidence>
<evidence type="ECO:0000313" key="2">
    <source>
        <dbReference type="Proteomes" id="UP001206925"/>
    </source>
</evidence>
<proteinExistence type="predicted"/>
<comment type="caution">
    <text evidence="1">The sequence shown here is derived from an EMBL/GenBank/DDBJ whole genome shotgun (WGS) entry which is preliminary data.</text>
</comment>
<sequence length="21" mass="2416">MSSFFSKHFVEHVSCMPGMRA</sequence>
<dbReference type="AlphaFoldDB" id="A0AAD5DCZ9"/>
<protein>
    <submittedName>
        <fullName evidence="1">Uncharacterized protein</fullName>
    </submittedName>
</protein>
<dbReference type="Proteomes" id="UP001206925">
    <property type="component" value="Unassembled WGS sequence"/>
</dbReference>
<dbReference type="EMBL" id="JAMZMK010000139">
    <property type="protein sequence ID" value="KAI7757297.1"/>
    <property type="molecule type" value="Genomic_DNA"/>
</dbReference>
<gene>
    <name evidence="1" type="ORF">M8C21_022851</name>
</gene>